<dbReference type="EMBL" id="PDNV01000009">
    <property type="protein sequence ID" value="PLC53145.1"/>
    <property type="molecule type" value="Genomic_DNA"/>
</dbReference>
<dbReference type="GO" id="GO:0016042">
    <property type="term" value="P:lipid catabolic process"/>
    <property type="evidence" value="ECO:0007669"/>
    <property type="project" value="UniProtKB-UniRule"/>
</dbReference>
<dbReference type="AlphaFoldDB" id="A0A2N4UDP5"/>
<comment type="caution">
    <text evidence="4">Lacks conserved residue(s) required for the propagation of feature annotation.</text>
</comment>
<dbReference type="Proteomes" id="UP000234328">
    <property type="component" value="Unassembled WGS sequence"/>
</dbReference>
<dbReference type="InterPro" id="IPR002641">
    <property type="entry name" value="PNPLA_dom"/>
</dbReference>
<gene>
    <name evidence="6" type="ORF">CR155_15250</name>
</gene>
<evidence type="ECO:0000256" key="1">
    <source>
        <dbReference type="ARBA" id="ARBA00022801"/>
    </source>
</evidence>
<evidence type="ECO:0000259" key="5">
    <source>
        <dbReference type="PROSITE" id="PS51635"/>
    </source>
</evidence>
<reference evidence="6 7" key="1">
    <citation type="submission" date="2017-10" db="EMBL/GenBank/DDBJ databases">
        <title>Two draft genome sequences of Pusillimonas sp. strains isolated from a nitrate- and radionuclide-contaminated groundwater in Russia.</title>
        <authorList>
            <person name="Grouzdev D.S."/>
            <person name="Tourova T.P."/>
            <person name="Goeva M.A."/>
            <person name="Babich T.L."/>
            <person name="Sokolova D.S."/>
            <person name="Abdullin R."/>
            <person name="Poltaraus A.B."/>
            <person name="Toshchakov S.V."/>
            <person name="Nazina T.N."/>
        </authorList>
    </citation>
    <scope>NUCLEOTIDE SEQUENCE [LARGE SCALE GENOMIC DNA]</scope>
    <source>
        <strain evidence="6 7">JR1/69-2-13</strain>
    </source>
</reference>
<keyword evidence="2 4" id="KW-0442">Lipid degradation</keyword>
<dbReference type="Gene3D" id="3.40.1090.10">
    <property type="entry name" value="Cytosolic phospholipase A2 catalytic domain"/>
    <property type="match status" value="1"/>
</dbReference>
<dbReference type="Pfam" id="PF01734">
    <property type="entry name" value="Patatin"/>
    <property type="match status" value="1"/>
</dbReference>
<organism evidence="6 7">
    <name type="scientific">Pollutimonas nitritireducens</name>
    <dbReference type="NCBI Taxonomy" id="2045209"/>
    <lineage>
        <taxon>Bacteria</taxon>
        <taxon>Pseudomonadati</taxon>
        <taxon>Pseudomonadota</taxon>
        <taxon>Betaproteobacteria</taxon>
        <taxon>Burkholderiales</taxon>
        <taxon>Alcaligenaceae</taxon>
        <taxon>Pollutimonas</taxon>
    </lineage>
</organism>
<dbReference type="PROSITE" id="PS51635">
    <property type="entry name" value="PNPLA"/>
    <property type="match status" value="1"/>
</dbReference>
<dbReference type="InterPro" id="IPR050301">
    <property type="entry name" value="NTE"/>
</dbReference>
<keyword evidence="1 4" id="KW-0378">Hydrolase</keyword>
<dbReference type="PANTHER" id="PTHR14226">
    <property type="entry name" value="NEUROPATHY TARGET ESTERASE/SWISS CHEESE D.MELANOGASTER"/>
    <property type="match status" value="1"/>
</dbReference>
<protein>
    <submittedName>
        <fullName evidence="6">Patatin</fullName>
    </submittedName>
</protein>
<dbReference type="OrthoDB" id="9798773at2"/>
<feature type="domain" description="PNPLA" evidence="5">
    <location>
        <begin position="21"/>
        <end position="246"/>
    </location>
</feature>
<dbReference type="InterPro" id="IPR016035">
    <property type="entry name" value="Acyl_Trfase/lysoPLipase"/>
</dbReference>
<feature type="short sequence motif" description="GXSXG" evidence="4">
    <location>
        <begin position="61"/>
        <end position="65"/>
    </location>
</feature>
<evidence type="ECO:0000256" key="3">
    <source>
        <dbReference type="ARBA" id="ARBA00023098"/>
    </source>
</evidence>
<name>A0A2N4UDP5_9BURK</name>
<evidence type="ECO:0000313" key="7">
    <source>
        <dbReference type="Proteomes" id="UP000234328"/>
    </source>
</evidence>
<keyword evidence="3 4" id="KW-0443">Lipid metabolism</keyword>
<evidence type="ECO:0000256" key="2">
    <source>
        <dbReference type="ARBA" id="ARBA00022963"/>
    </source>
</evidence>
<evidence type="ECO:0000256" key="4">
    <source>
        <dbReference type="PROSITE-ProRule" id="PRU01161"/>
    </source>
</evidence>
<sequence length="409" mass="44211">MQIPQDSPEPLRTGGTAPVGLILTGGGARAAYQVGVLSGIMDILDPGRAPDFANPFAIICGSSAGAINAAAMACFADEPHTGMERLRNLWSGLHTGMVYRADAPGLLRTGALWLVVLALGWLVPSLRNRQPQSLLDNRPLGDLLSATLDFERLKNNLSNDCLDALAITATAYTSGEHLTFYQANNTIRPWKRSLRRAVPSTIGVDHLLASSSIPFVFPARAMLVRGLTAWCGDGSMRQLAPMSPAIHLGARKIFVIGTGYKDEVHPETQTVDTKYPTLAQIGGHALSNIFLDSISMDVERMERINDLLAHLPPNALKSQSLRRVSTFSITPSRSLDQMALAHLGHMPKAARALFRVIGVSSNSRKATDGALISYLLFEASYTKALIQLGRADSMSRVEEVKAFFKEAPE</sequence>
<evidence type="ECO:0000313" key="6">
    <source>
        <dbReference type="EMBL" id="PLC53145.1"/>
    </source>
</evidence>
<dbReference type="PANTHER" id="PTHR14226:SF57">
    <property type="entry name" value="BLR7027 PROTEIN"/>
    <property type="match status" value="1"/>
</dbReference>
<dbReference type="RefSeq" id="WP_102070888.1">
    <property type="nucleotide sequence ID" value="NZ_PDNV01000009.1"/>
</dbReference>
<comment type="caution">
    <text evidence="6">The sequence shown here is derived from an EMBL/GenBank/DDBJ whole genome shotgun (WGS) entry which is preliminary data.</text>
</comment>
<feature type="active site" description="Nucleophile" evidence="4">
    <location>
        <position position="63"/>
    </location>
</feature>
<accession>A0A2N4UDP5</accession>
<proteinExistence type="predicted"/>
<dbReference type="SUPFAM" id="SSF52151">
    <property type="entry name" value="FabD/lysophospholipase-like"/>
    <property type="match status" value="1"/>
</dbReference>
<feature type="active site" description="Proton acceptor" evidence="4">
    <location>
        <position position="233"/>
    </location>
</feature>
<keyword evidence="7" id="KW-1185">Reference proteome</keyword>
<dbReference type="GO" id="GO:0016787">
    <property type="term" value="F:hydrolase activity"/>
    <property type="evidence" value="ECO:0007669"/>
    <property type="project" value="UniProtKB-UniRule"/>
</dbReference>